<reference evidence="3" key="1">
    <citation type="submission" date="2022-01" db="UniProtKB">
        <authorList>
            <consortium name="EnsemblMetazoa"/>
        </authorList>
    </citation>
    <scope>IDENTIFICATION</scope>
</reference>
<dbReference type="InterPro" id="IPR010992">
    <property type="entry name" value="IHF-like_DNA-bd_dom_sf"/>
</dbReference>
<accession>A0A8I6SGQ4</accession>
<dbReference type="PANTHER" id="PTHR14362">
    <property type="entry name" value="COILED-COIL DOMAIN-CONTAINING PROTEIN 81"/>
    <property type="match status" value="1"/>
</dbReference>
<dbReference type="Pfam" id="PF14908">
    <property type="entry name" value="HU-CCDC81_euk_1"/>
    <property type="match status" value="1"/>
</dbReference>
<evidence type="ECO:0000313" key="3">
    <source>
        <dbReference type="EnsemblMetazoa" id="XP_024080995.1"/>
    </source>
</evidence>
<proteinExistence type="predicted"/>
<dbReference type="KEGG" id="clec:112126333"/>
<feature type="domain" description="CCDC81 HU" evidence="1">
    <location>
        <begin position="33"/>
        <end position="102"/>
    </location>
</feature>
<dbReference type="OrthoDB" id="125906at2759"/>
<keyword evidence="4" id="KW-1185">Reference proteome</keyword>
<sequence>MPNEENVQEKRVDCSNVFEECENNPKSLIGKAYTIEDVKNVWEHLSGWIVTCLKNRKSVIIKQLGTFTLSQWSLETGIKRKLTTSKPIFVLSKSLQDDFYIYQIKHYVDKSVPVAVINYCDIAEKCNCSKETVLNCLDDVVKCIRRLLYENRSLLLEMLNLGVFKVQGGEAEFVFTNECQSVLKETKPYCYRFKQSCTPYHPKRKVPCDFHSSIRHIVE</sequence>
<dbReference type="Pfam" id="PF18289">
    <property type="entry name" value="HU-CCDC81_euk_2"/>
    <property type="match status" value="1"/>
</dbReference>
<dbReference type="GO" id="GO:0003677">
    <property type="term" value="F:DNA binding"/>
    <property type="evidence" value="ECO:0007669"/>
    <property type="project" value="InterPro"/>
</dbReference>
<feature type="domain" description="CCDC81 HU" evidence="2">
    <location>
        <begin position="113"/>
        <end position="184"/>
    </location>
</feature>
<evidence type="ECO:0000313" key="4">
    <source>
        <dbReference type="Proteomes" id="UP000494040"/>
    </source>
</evidence>
<dbReference type="RefSeq" id="XP_024080995.1">
    <property type="nucleotide sequence ID" value="XM_024225227.1"/>
</dbReference>
<dbReference type="PANTHER" id="PTHR14362:SF2">
    <property type="entry name" value="COILED-COIL DOMAIN-CONTAINING PROTEIN 81"/>
    <property type="match status" value="1"/>
</dbReference>
<dbReference type="EnsemblMetazoa" id="XM_024225227.1">
    <property type="protein sequence ID" value="XP_024080995.1"/>
    <property type="gene ID" value="LOC112126333"/>
</dbReference>
<dbReference type="InterPro" id="IPR026295">
    <property type="entry name" value="CCD81"/>
</dbReference>
<dbReference type="Proteomes" id="UP000494040">
    <property type="component" value="Unassembled WGS sequence"/>
</dbReference>
<dbReference type="InterPro" id="IPR040673">
    <property type="entry name" value="CCDC81_HU_dom_2"/>
</dbReference>
<evidence type="ECO:0008006" key="5">
    <source>
        <dbReference type="Google" id="ProtNLM"/>
    </source>
</evidence>
<dbReference type="OMA" id="EICASHI"/>
<dbReference type="AlphaFoldDB" id="A0A8I6SGQ4"/>
<name>A0A8I6SGQ4_CIMLE</name>
<evidence type="ECO:0000259" key="2">
    <source>
        <dbReference type="Pfam" id="PF18289"/>
    </source>
</evidence>
<protein>
    <recommendedName>
        <fullName evidence="5">CCDC81 HU domain-containing protein</fullName>
    </recommendedName>
</protein>
<dbReference type="GO" id="GO:0005815">
    <property type="term" value="C:microtubule organizing center"/>
    <property type="evidence" value="ECO:0007669"/>
    <property type="project" value="TreeGrafter"/>
</dbReference>
<organism evidence="3 4">
    <name type="scientific">Cimex lectularius</name>
    <name type="common">Bed bug</name>
    <name type="synonym">Acanthia lectularia</name>
    <dbReference type="NCBI Taxonomy" id="79782"/>
    <lineage>
        <taxon>Eukaryota</taxon>
        <taxon>Metazoa</taxon>
        <taxon>Ecdysozoa</taxon>
        <taxon>Arthropoda</taxon>
        <taxon>Hexapoda</taxon>
        <taxon>Insecta</taxon>
        <taxon>Pterygota</taxon>
        <taxon>Neoptera</taxon>
        <taxon>Paraneoptera</taxon>
        <taxon>Hemiptera</taxon>
        <taxon>Heteroptera</taxon>
        <taxon>Panheteroptera</taxon>
        <taxon>Cimicomorpha</taxon>
        <taxon>Cimicidae</taxon>
        <taxon>Cimex</taxon>
    </lineage>
</organism>
<evidence type="ECO:0000259" key="1">
    <source>
        <dbReference type="Pfam" id="PF14908"/>
    </source>
</evidence>
<dbReference type="InterPro" id="IPR028034">
    <property type="entry name" value="HU-CCDC81"/>
</dbReference>
<dbReference type="SUPFAM" id="SSF47729">
    <property type="entry name" value="IHF-like DNA-binding proteins"/>
    <property type="match status" value="1"/>
</dbReference>
<dbReference type="GeneID" id="112126333"/>